<accession>A0A9W4AFA2</accession>
<gene>
    <name evidence="2" type="ORF">KNN_04958</name>
</gene>
<reference evidence="2 3" key="1">
    <citation type="submission" date="2015-05" db="EMBL/GenBank/DDBJ databases">
        <title>Whole genome sequence of Bacillus thuringiensis serovar tolworthi Pasteur Institute Standard strain.</title>
        <authorList>
            <person name="Kanda K."/>
            <person name="Nakashima K."/>
            <person name="Nagano Y."/>
        </authorList>
    </citation>
    <scope>NUCLEOTIDE SEQUENCE [LARGE SCALE GENOMIC DNA]</scope>
    <source>
        <strain evidence="2 3">Pasteur Institute Standard strain</strain>
    </source>
</reference>
<dbReference type="RefSeq" id="WP_042597339.1">
    <property type="nucleotide sequence ID" value="NZ_AP014864.1"/>
</dbReference>
<feature type="domain" description="Helix-turn-helix" evidence="1">
    <location>
        <begin position="15"/>
        <end position="56"/>
    </location>
</feature>
<organism evidence="2 3">
    <name type="scientific">Bacillus thuringiensis subsp. tolworthi</name>
    <dbReference type="NCBI Taxonomy" id="1442"/>
    <lineage>
        <taxon>Bacteria</taxon>
        <taxon>Bacillati</taxon>
        <taxon>Bacillota</taxon>
        <taxon>Bacilli</taxon>
        <taxon>Bacillales</taxon>
        <taxon>Bacillaceae</taxon>
        <taxon>Bacillus</taxon>
        <taxon>Bacillus cereus group</taxon>
    </lineage>
</organism>
<name>A0A9W4AFA2_BACTO</name>
<evidence type="ECO:0000259" key="1">
    <source>
        <dbReference type="Pfam" id="PF12728"/>
    </source>
</evidence>
<evidence type="ECO:0000313" key="3">
    <source>
        <dbReference type="Proteomes" id="UP000055316"/>
    </source>
</evidence>
<sequence length="60" mass="6561">MSKLHSETLNNVIGVDEAHSISGLSAGYIKNLCAAGKISAKKIGKTWIIDKEQFNRHYSS</sequence>
<proteinExistence type="predicted"/>
<dbReference type="Proteomes" id="UP000055316">
    <property type="component" value="Chromosome"/>
</dbReference>
<dbReference type="Pfam" id="PF12728">
    <property type="entry name" value="HTH_17"/>
    <property type="match status" value="1"/>
</dbReference>
<evidence type="ECO:0000313" key="2">
    <source>
        <dbReference type="EMBL" id="BAR85801.1"/>
    </source>
</evidence>
<dbReference type="AlphaFoldDB" id="A0A9W4AFA2"/>
<dbReference type="InterPro" id="IPR041657">
    <property type="entry name" value="HTH_17"/>
</dbReference>
<dbReference type="EMBL" id="AP014864">
    <property type="protein sequence ID" value="BAR85801.1"/>
    <property type="molecule type" value="Genomic_DNA"/>
</dbReference>
<protein>
    <submittedName>
        <fullName evidence="2">Prophage LambdaBa04, DNA binding protein</fullName>
    </submittedName>
</protein>